<sequence>MADSLHASTISCPLHISGITVDFSNSTMNVESAEVRTGKSHSQIEHEVGKSFRRTFSPPMELSHEDTFSLRVRRKKRLRRKVMYEDIIFEPNDMFRACGAGERQEFIKVHKKIRIVVNFSGSTTTEVRIHVWHETRLIRKLAGCLFW</sequence>
<gene>
    <name evidence="1" type="ORF">CY34DRAFT_813072</name>
</gene>
<feature type="non-terminal residue" evidence="1">
    <location>
        <position position="147"/>
    </location>
</feature>
<reference evidence="2" key="2">
    <citation type="submission" date="2015-01" db="EMBL/GenBank/DDBJ databases">
        <title>Evolutionary Origins and Diversification of the Mycorrhizal Mutualists.</title>
        <authorList>
            <consortium name="DOE Joint Genome Institute"/>
            <consortium name="Mycorrhizal Genomics Consortium"/>
            <person name="Kohler A."/>
            <person name="Kuo A."/>
            <person name="Nagy L.G."/>
            <person name="Floudas D."/>
            <person name="Copeland A."/>
            <person name="Barry K.W."/>
            <person name="Cichocki N."/>
            <person name="Veneault-Fourrey C."/>
            <person name="LaButti K."/>
            <person name="Lindquist E.A."/>
            <person name="Lipzen A."/>
            <person name="Lundell T."/>
            <person name="Morin E."/>
            <person name="Murat C."/>
            <person name="Riley R."/>
            <person name="Ohm R."/>
            <person name="Sun H."/>
            <person name="Tunlid A."/>
            <person name="Henrissat B."/>
            <person name="Grigoriev I.V."/>
            <person name="Hibbett D.S."/>
            <person name="Martin F."/>
        </authorList>
    </citation>
    <scope>NUCLEOTIDE SEQUENCE [LARGE SCALE GENOMIC DNA]</scope>
    <source>
        <strain evidence="2">UH-Slu-Lm8-n1</strain>
    </source>
</reference>
<dbReference type="InParanoid" id="A0A0D0AIY8"/>
<proteinExistence type="predicted"/>
<organism evidence="1 2">
    <name type="scientific">Suillus luteus UH-Slu-Lm8-n1</name>
    <dbReference type="NCBI Taxonomy" id="930992"/>
    <lineage>
        <taxon>Eukaryota</taxon>
        <taxon>Fungi</taxon>
        <taxon>Dikarya</taxon>
        <taxon>Basidiomycota</taxon>
        <taxon>Agaricomycotina</taxon>
        <taxon>Agaricomycetes</taxon>
        <taxon>Agaricomycetidae</taxon>
        <taxon>Boletales</taxon>
        <taxon>Suillineae</taxon>
        <taxon>Suillaceae</taxon>
        <taxon>Suillus</taxon>
    </lineage>
</organism>
<accession>A0A0D0AIY8</accession>
<dbReference type="AlphaFoldDB" id="A0A0D0AIY8"/>
<name>A0A0D0AIY8_9AGAM</name>
<feature type="non-terminal residue" evidence="1">
    <location>
        <position position="1"/>
    </location>
</feature>
<protein>
    <submittedName>
        <fullName evidence="1">Uncharacterized protein</fullName>
    </submittedName>
</protein>
<evidence type="ECO:0000313" key="2">
    <source>
        <dbReference type="Proteomes" id="UP000054485"/>
    </source>
</evidence>
<reference evidence="1 2" key="1">
    <citation type="submission" date="2014-04" db="EMBL/GenBank/DDBJ databases">
        <authorList>
            <consortium name="DOE Joint Genome Institute"/>
            <person name="Kuo A."/>
            <person name="Ruytinx J."/>
            <person name="Rineau F."/>
            <person name="Colpaert J."/>
            <person name="Kohler A."/>
            <person name="Nagy L.G."/>
            <person name="Floudas D."/>
            <person name="Copeland A."/>
            <person name="Barry K.W."/>
            <person name="Cichocki N."/>
            <person name="Veneault-Fourrey C."/>
            <person name="LaButti K."/>
            <person name="Lindquist E.A."/>
            <person name="Lipzen A."/>
            <person name="Lundell T."/>
            <person name="Morin E."/>
            <person name="Murat C."/>
            <person name="Sun H."/>
            <person name="Tunlid A."/>
            <person name="Henrissat B."/>
            <person name="Grigoriev I.V."/>
            <person name="Hibbett D.S."/>
            <person name="Martin F."/>
            <person name="Nordberg H.P."/>
            <person name="Cantor M.N."/>
            <person name="Hua S.X."/>
        </authorList>
    </citation>
    <scope>NUCLEOTIDE SEQUENCE [LARGE SCALE GENOMIC DNA]</scope>
    <source>
        <strain evidence="1 2">UH-Slu-Lm8-n1</strain>
    </source>
</reference>
<keyword evidence="2" id="KW-1185">Reference proteome</keyword>
<evidence type="ECO:0000313" key="1">
    <source>
        <dbReference type="EMBL" id="KIK34232.1"/>
    </source>
</evidence>
<dbReference type="HOGENOM" id="CLU_148415_0_0_1"/>
<dbReference type="EMBL" id="KN835788">
    <property type="protein sequence ID" value="KIK34232.1"/>
    <property type="molecule type" value="Genomic_DNA"/>
</dbReference>
<dbReference type="Proteomes" id="UP000054485">
    <property type="component" value="Unassembled WGS sequence"/>
</dbReference>